<reference evidence="1 2" key="1">
    <citation type="submission" date="2019-07" db="EMBL/GenBank/DDBJ databases">
        <title>De Novo Assembly of kiwifruit Actinidia rufa.</title>
        <authorList>
            <person name="Sugita-Konishi S."/>
            <person name="Sato K."/>
            <person name="Mori E."/>
            <person name="Abe Y."/>
            <person name="Kisaki G."/>
            <person name="Hamano K."/>
            <person name="Suezawa K."/>
            <person name="Otani M."/>
            <person name="Fukuda T."/>
            <person name="Manabe T."/>
            <person name="Gomi K."/>
            <person name="Tabuchi M."/>
            <person name="Akimitsu K."/>
            <person name="Kataoka I."/>
        </authorList>
    </citation>
    <scope>NUCLEOTIDE SEQUENCE [LARGE SCALE GENOMIC DNA]</scope>
    <source>
        <strain evidence="2">cv. Fuchu</strain>
    </source>
</reference>
<comment type="caution">
    <text evidence="1">The sequence shown here is derived from an EMBL/GenBank/DDBJ whole genome shotgun (WGS) entry which is preliminary data.</text>
</comment>
<dbReference type="AlphaFoldDB" id="A0A7J0G057"/>
<keyword evidence="2" id="KW-1185">Reference proteome</keyword>
<sequence>MQYPRMKQQQALMQQAALLQQQSLYHPGLLAAPQEGAAGSYVD</sequence>
<organism evidence="1 2">
    <name type="scientific">Actinidia rufa</name>
    <dbReference type="NCBI Taxonomy" id="165716"/>
    <lineage>
        <taxon>Eukaryota</taxon>
        <taxon>Viridiplantae</taxon>
        <taxon>Streptophyta</taxon>
        <taxon>Embryophyta</taxon>
        <taxon>Tracheophyta</taxon>
        <taxon>Spermatophyta</taxon>
        <taxon>Magnoliopsida</taxon>
        <taxon>eudicotyledons</taxon>
        <taxon>Gunneridae</taxon>
        <taxon>Pentapetalae</taxon>
        <taxon>asterids</taxon>
        <taxon>Ericales</taxon>
        <taxon>Actinidiaceae</taxon>
        <taxon>Actinidia</taxon>
    </lineage>
</organism>
<protein>
    <submittedName>
        <fullName evidence="1">Uncharacterized protein</fullName>
    </submittedName>
</protein>
<proteinExistence type="predicted"/>
<dbReference type="Proteomes" id="UP000585474">
    <property type="component" value="Unassembled WGS sequence"/>
</dbReference>
<evidence type="ECO:0000313" key="1">
    <source>
        <dbReference type="EMBL" id="GFZ04322.1"/>
    </source>
</evidence>
<gene>
    <name evidence="1" type="ORF">Acr_16g0009460</name>
</gene>
<dbReference type="EMBL" id="BJWL01000016">
    <property type="protein sequence ID" value="GFZ04322.1"/>
    <property type="molecule type" value="Genomic_DNA"/>
</dbReference>
<name>A0A7J0G057_9ERIC</name>
<accession>A0A7J0G057</accession>
<evidence type="ECO:0000313" key="2">
    <source>
        <dbReference type="Proteomes" id="UP000585474"/>
    </source>
</evidence>